<evidence type="ECO:0000313" key="10">
    <source>
        <dbReference type="Proteomes" id="UP001164746"/>
    </source>
</evidence>
<reference evidence="9" key="1">
    <citation type="submission" date="2022-11" db="EMBL/GenBank/DDBJ databases">
        <title>Centuries of genome instability and evolution in soft-shell clam transmissible cancer (bioRxiv).</title>
        <authorList>
            <person name="Hart S.F.M."/>
            <person name="Yonemitsu M.A."/>
            <person name="Giersch R.M."/>
            <person name="Beal B.F."/>
            <person name="Arriagada G."/>
            <person name="Davis B.W."/>
            <person name="Ostrander E.A."/>
            <person name="Goff S.P."/>
            <person name="Metzger M.J."/>
        </authorList>
    </citation>
    <scope>NUCLEOTIDE SEQUENCE</scope>
    <source>
        <strain evidence="9">MELC-2E11</strain>
        <tissue evidence="9">Siphon/mantle</tissue>
    </source>
</reference>
<dbReference type="EMBL" id="CP111021">
    <property type="protein sequence ID" value="WAR17727.1"/>
    <property type="molecule type" value="Genomic_DNA"/>
</dbReference>
<dbReference type="InterPro" id="IPR007110">
    <property type="entry name" value="Ig-like_dom"/>
</dbReference>
<keyword evidence="6" id="KW-0812">Transmembrane</keyword>
<dbReference type="InterPro" id="IPR013783">
    <property type="entry name" value="Ig-like_fold"/>
</dbReference>
<feature type="domain" description="Ig-like" evidence="8">
    <location>
        <begin position="234"/>
        <end position="337"/>
    </location>
</feature>
<keyword evidence="10" id="KW-1185">Reference proteome</keyword>
<evidence type="ECO:0000313" key="9">
    <source>
        <dbReference type="EMBL" id="WAR17727.1"/>
    </source>
</evidence>
<dbReference type="PROSITE" id="PS50835">
    <property type="entry name" value="IG_LIKE"/>
    <property type="match status" value="3"/>
</dbReference>
<keyword evidence="6" id="KW-1133">Transmembrane helix</keyword>
<feature type="signal peptide" evidence="7">
    <location>
        <begin position="1"/>
        <end position="23"/>
    </location>
</feature>
<evidence type="ECO:0000256" key="5">
    <source>
        <dbReference type="ARBA" id="ARBA00023319"/>
    </source>
</evidence>
<accession>A0ABY7F9P2</accession>
<feature type="transmembrane region" description="Helical" evidence="6">
    <location>
        <begin position="359"/>
        <end position="382"/>
    </location>
</feature>
<dbReference type="InterPro" id="IPR013162">
    <property type="entry name" value="CD80_C2-set"/>
</dbReference>
<dbReference type="PANTHER" id="PTHR11640:SF31">
    <property type="entry name" value="IRREGULAR CHIASM C-ROUGHEST PROTEIN-RELATED"/>
    <property type="match status" value="1"/>
</dbReference>
<keyword evidence="5" id="KW-0393">Immunoglobulin domain</keyword>
<sequence>MKWYNMCLLTSFVLCFCLVSTEGRGLKLRKSQVEVDEFQPLTLICDLVKPYPIDMIDWISNGKTEFSMEEHCLTQIDSTKGYNISCLSYRQYNLTINNVTRMNHGDIWYCREDHYLNAQSNNVEIQVEVPISNISLFTEKQFVTVSENESALVQCVSHGGIPAGQITWFYDKGTPDDASDDVILTEMKNETITQLDNTVTTRSYVDLKANTELIGTSLNCKATNDKVDWLLILPSSVEISHPRTQFVTAYKEKSVYFECVTSPGYPASSITWYKLTNGSEVIISADGSLTTEKKDRTIVTRSWVSLIFSISDDWTSVYCTANNFAGTLTSKTRADVHVHQVSENFKMDSRHDDSTLTNAMIGLSSTTGTAFVSFVVGCFIFMKLRSPKDQGNDISSSRVNLKASAEISSYSTLQIYENTTLREPYKPVQIAGDS</sequence>
<keyword evidence="2 6" id="KW-0472">Membrane</keyword>
<dbReference type="SUPFAM" id="SSF48726">
    <property type="entry name" value="Immunoglobulin"/>
    <property type="match status" value="3"/>
</dbReference>
<evidence type="ECO:0000256" key="1">
    <source>
        <dbReference type="ARBA" id="ARBA00004479"/>
    </source>
</evidence>
<dbReference type="PANTHER" id="PTHR11640">
    <property type="entry name" value="NEPHRIN"/>
    <property type="match status" value="1"/>
</dbReference>
<evidence type="ECO:0000256" key="3">
    <source>
        <dbReference type="ARBA" id="ARBA00023157"/>
    </source>
</evidence>
<comment type="subcellular location">
    <subcellularLocation>
        <location evidence="1">Membrane</location>
        <topology evidence="1">Single-pass type I membrane protein</topology>
    </subcellularLocation>
</comment>
<feature type="chain" id="PRO_5047037510" description="Ig-like domain-containing protein" evidence="7">
    <location>
        <begin position="24"/>
        <end position="434"/>
    </location>
</feature>
<dbReference type="InterPro" id="IPR051275">
    <property type="entry name" value="Cell_adhesion_signaling"/>
</dbReference>
<name>A0ABY7F9P2_MYAAR</name>
<keyword evidence="7" id="KW-0732">Signal</keyword>
<gene>
    <name evidence="9" type="ORF">MAR_032321</name>
</gene>
<dbReference type="Proteomes" id="UP001164746">
    <property type="component" value="Chromosome 10"/>
</dbReference>
<feature type="domain" description="Ig-like" evidence="8">
    <location>
        <begin position="130"/>
        <end position="224"/>
    </location>
</feature>
<evidence type="ECO:0000259" key="8">
    <source>
        <dbReference type="PROSITE" id="PS50835"/>
    </source>
</evidence>
<proteinExistence type="predicted"/>
<evidence type="ECO:0000256" key="6">
    <source>
        <dbReference type="SAM" id="Phobius"/>
    </source>
</evidence>
<dbReference type="InterPro" id="IPR036179">
    <property type="entry name" value="Ig-like_dom_sf"/>
</dbReference>
<evidence type="ECO:0000256" key="7">
    <source>
        <dbReference type="SAM" id="SignalP"/>
    </source>
</evidence>
<organism evidence="9 10">
    <name type="scientific">Mya arenaria</name>
    <name type="common">Soft-shell clam</name>
    <dbReference type="NCBI Taxonomy" id="6604"/>
    <lineage>
        <taxon>Eukaryota</taxon>
        <taxon>Metazoa</taxon>
        <taxon>Spiralia</taxon>
        <taxon>Lophotrochozoa</taxon>
        <taxon>Mollusca</taxon>
        <taxon>Bivalvia</taxon>
        <taxon>Autobranchia</taxon>
        <taxon>Heteroconchia</taxon>
        <taxon>Euheterodonta</taxon>
        <taxon>Imparidentia</taxon>
        <taxon>Neoheterodontei</taxon>
        <taxon>Myida</taxon>
        <taxon>Myoidea</taxon>
        <taxon>Myidae</taxon>
        <taxon>Mya</taxon>
    </lineage>
</organism>
<dbReference type="Gene3D" id="2.60.40.10">
    <property type="entry name" value="Immunoglobulins"/>
    <property type="match status" value="3"/>
</dbReference>
<protein>
    <recommendedName>
        <fullName evidence="8">Ig-like domain-containing protein</fullName>
    </recommendedName>
</protein>
<keyword evidence="3" id="KW-1015">Disulfide bond</keyword>
<feature type="domain" description="Ig-like" evidence="8">
    <location>
        <begin position="39"/>
        <end position="126"/>
    </location>
</feature>
<evidence type="ECO:0000256" key="4">
    <source>
        <dbReference type="ARBA" id="ARBA00023180"/>
    </source>
</evidence>
<evidence type="ECO:0000256" key="2">
    <source>
        <dbReference type="ARBA" id="ARBA00023136"/>
    </source>
</evidence>
<dbReference type="Pfam" id="PF08205">
    <property type="entry name" value="C2-set_2"/>
    <property type="match status" value="2"/>
</dbReference>
<keyword evidence="4" id="KW-0325">Glycoprotein</keyword>